<dbReference type="EMBL" id="JABXBU010000001">
    <property type="protein sequence ID" value="KAF8796972.1"/>
    <property type="molecule type" value="Genomic_DNA"/>
</dbReference>
<accession>A0A8T0G1Z7</accession>
<feature type="region of interest" description="Disordered" evidence="2">
    <location>
        <begin position="1"/>
        <end position="153"/>
    </location>
</feature>
<feature type="compositionally biased region" description="Low complexity" evidence="2">
    <location>
        <begin position="104"/>
        <end position="123"/>
    </location>
</feature>
<feature type="compositionally biased region" description="Low complexity" evidence="2">
    <location>
        <begin position="55"/>
        <end position="66"/>
    </location>
</feature>
<keyword evidence="5" id="KW-1185">Reference proteome</keyword>
<keyword evidence="1" id="KW-0175">Coiled coil</keyword>
<evidence type="ECO:0000256" key="2">
    <source>
        <dbReference type="SAM" id="MobiDB-lite"/>
    </source>
</evidence>
<gene>
    <name evidence="4" type="ORF">HNY73_001292</name>
</gene>
<dbReference type="PANTHER" id="PTHR22741:SF10">
    <property type="entry name" value="COILED-COIL DOMAIN-CONTAINING PROTEIN CG32809"/>
    <property type="match status" value="1"/>
</dbReference>
<dbReference type="InterPro" id="IPR022782">
    <property type="entry name" value="AIP3-like_C"/>
</dbReference>
<feature type="domain" description="Actin interacting protein 3-like C-terminal" evidence="3">
    <location>
        <begin position="194"/>
        <end position="266"/>
    </location>
</feature>
<proteinExistence type="predicted"/>
<evidence type="ECO:0000259" key="3">
    <source>
        <dbReference type="Pfam" id="PF03915"/>
    </source>
</evidence>
<evidence type="ECO:0000313" key="5">
    <source>
        <dbReference type="Proteomes" id="UP000807504"/>
    </source>
</evidence>
<feature type="compositionally biased region" description="Pro residues" evidence="2">
    <location>
        <begin position="40"/>
        <end position="54"/>
    </location>
</feature>
<reference evidence="4" key="1">
    <citation type="journal article" date="2020" name="bioRxiv">
        <title>Chromosome-level reference genome of the European wasp spider Argiope bruennichi: a resource for studies on range expansion and evolutionary adaptation.</title>
        <authorList>
            <person name="Sheffer M.M."/>
            <person name="Hoppe A."/>
            <person name="Krehenwinkel H."/>
            <person name="Uhl G."/>
            <person name="Kuss A.W."/>
            <person name="Jensen L."/>
            <person name="Jensen C."/>
            <person name="Gillespie R.G."/>
            <person name="Hoff K.J."/>
            <person name="Prost S."/>
        </authorList>
    </citation>
    <scope>NUCLEOTIDE SEQUENCE</scope>
</reference>
<comment type="caution">
    <text evidence="4">The sequence shown here is derived from an EMBL/GenBank/DDBJ whole genome shotgun (WGS) entry which is preliminary data.</text>
</comment>
<name>A0A8T0G1Z7_ARGBR</name>
<dbReference type="InterPro" id="IPR051825">
    <property type="entry name" value="SRCIN1"/>
</dbReference>
<feature type="compositionally biased region" description="Low complexity" evidence="2">
    <location>
        <begin position="20"/>
        <end position="39"/>
    </location>
</feature>
<protein>
    <submittedName>
        <fullName evidence="4">Coiled-coil domain-containing protein CG32809</fullName>
    </submittedName>
</protein>
<dbReference type="Proteomes" id="UP000807504">
    <property type="component" value="Unassembled WGS sequence"/>
</dbReference>
<dbReference type="AlphaFoldDB" id="A0A8T0G1Z7"/>
<organism evidence="4 5">
    <name type="scientific">Argiope bruennichi</name>
    <name type="common">Wasp spider</name>
    <name type="synonym">Aranea bruennichi</name>
    <dbReference type="NCBI Taxonomy" id="94029"/>
    <lineage>
        <taxon>Eukaryota</taxon>
        <taxon>Metazoa</taxon>
        <taxon>Ecdysozoa</taxon>
        <taxon>Arthropoda</taxon>
        <taxon>Chelicerata</taxon>
        <taxon>Arachnida</taxon>
        <taxon>Araneae</taxon>
        <taxon>Araneomorphae</taxon>
        <taxon>Entelegynae</taxon>
        <taxon>Araneoidea</taxon>
        <taxon>Araneidae</taxon>
        <taxon>Argiope</taxon>
    </lineage>
</organism>
<reference evidence="4" key="2">
    <citation type="submission" date="2020-06" db="EMBL/GenBank/DDBJ databases">
        <authorList>
            <person name="Sheffer M."/>
        </authorList>
    </citation>
    <scope>NUCLEOTIDE SEQUENCE</scope>
</reference>
<sequence>MRSAGQNMFQGVVQFRDPHQTNQQQQQQQQGPPQRFPQQQPKPPMHPQHLPHPPSLSSSSSSSTDSSGGGGISGSATTPPNRRSRRRKSLLYQVLMSPLRKKSGSTNTLNTVGTGNSNNNANNQQRQGLSSHLPNQKSHSLYQPPSSVYDEDPGIMSEVETSATGFRRASKARSSLPIVRTPSKTQERPLGLVFLQYQSETKRALLPNEITSMDTVRALFVRSFPKQLTMEYLDSPHIRVYIHDPAKDMFYELEDLRDIRGPVVLRIYEQT</sequence>
<evidence type="ECO:0000313" key="4">
    <source>
        <dbReference type="EMBL" id="KAF8796972.1"/>
    </source>
</evidence>
<dbReference type="PANTHER" id="PTHR22741">
    <property type="entry name" value="P140CAP/SNIP-RELATED"/>
    <property type="match status" value="1"/>
</dbReference>
<evidence type="ECO:0000256" key="1">
    <source>
        <dbReference type="ARBA" id="ARBA00023054"/>
    </source>
</evidence>
<dbReference type="GO" id="GO:0005737">
    <property type="term" value="C:cytoplasm"/>
    <property type="evidence" value="ECO:0007669"/>
    <property type="project" value="TreeGrafter"/>
</dbReference>
<dbReference type="Pfam" id="PF03915">
    <property type="entry name" value="AIP3"/>
    <property type="match status" value="1"/>
</dbReference>
<feature type="compositionally biased region" description="Polar residues" evidence="2">
    <location>
        <begin position="124"/>
        <end position="146"/>
    </location>
</feature>